<sequence>MPSLTFFRLEEEKQQKIIAACEKEFSDVPIHQASIANIVKYAGIPRGSFYQYFEDKDDVFYYICDNLVKEPETTFMALFKENKGNLFLTMQEFFDYFIHLVLKSKHAKLLKNIFMYMDYKRSSEIFDELGVEKRTQKQIMGRKKQRYHQYEELVKNVDYSYLKISDVKELKVLLRLLFYTMHASINEIYRSEQMGKKINIEKAKAEFNMKLDWIAYGVIEDK</sequence>
<protein>
    <recommendedName>
        <fullName evidence="3">HTH tetR-type domain-containing protein</fullName>
    </recommendedName>
</protein>
<dbReference type="InterPro" id="IPR009057">
    <property type="entry name" value="Homeodomain-like_sf"/>
</dbReference>
<dbReference type="RefSeq" id="WP_071457196.1">
    <property type="nucleotide sequence ID" value="NZ_CP017267.1"/>
</dbReference>
<keyword evidence="5" id="KW-1185">Reference proteome</keyword>
<evidence type="ECO:0000259" key="3">
    <source>
        <dbReference type="PROSITE" id="PS50977"/>
    </source>
</evidence>
<dbReference type="Proteomes" id="UP000191200">
    <property type="component" value="Chromosome"/>
</dbReference>
<dbReference type="PROSITE" id="PS50977">
    <property type="entry name" value="HTH_TETR_2"/>
    <property type="match status" value="1"/>
</dbReference>
<dbReference type="OrthoDB" id="9812484at2"/>
<dbReference type="KEGG" id="vte:BHY08_07040"/>
<dbReference type="InterPro" id="IPR001647">
    <property type="entry name" value="HTH_TetR"/>
</dbReference>
<feature type="domain" description="HTH tetR-type" evidence="3">
    <location>
        <begin position="11"/>
        <end position="71"/>
    </location>
</feature>
<dbReference type="Pfam" id="PF00440">
    <property type="entry name" value="TetR_N"/>
    <property type="match status" value="1"/>
</dbReference>
<dbReference type="STRING" id="519472.BHY08_07040"/>
<dbReference type="Pfam" id="PF17924">
    <property type="entry name" value="TetR_C_19"/>
    <property type="match status" value="1"/>
</dbReference>
<reference evidence="4 5" key="1">
    <citation type="submission" date="2016-09" db="EMBL/GenBank/DDBJ databases">
        <title>Vagococcus teuberi sp. nov., isolated from the Malian artisanal sour milk fene.</title>
        <authorList>
            <person name="Wullschleger S."/>
            <person name="Seifert C."/>
            <person name="Baumgartner S."/>
            <person name="Lacroix C."/>
            <person name="Bonfoh B."/>
            <person name="Stevens M.J."/>
            <person name="Meile L."/>
        </authorList>
    </citation>
    <scope>NUCLEOTIDE SEQUENCE [LARGE SCALE GENOMIC DNA]</scope>
    <source>
        <strain evidence="4 5">DSM 21459</strain>
    </source>
</reference>
<name>A0A1J0A6P0_9ENTE</name>
<accession>A0A1J0A6P0</accession>
<dbReference type="SUPFAM" id="SSF46689">
    <property type="entry name" value="Homeodomain-like"/>
    <property type="match status" value="1"/>
</dbReference>
<dbReference type="EMBL" id="CP017267">
    <property type="protein sequence ID" value="APB31603.1"/>
    <property type="molecule type" value="Genomic_DNA"/>
</dbReference>
<keyword evidence="1 2" id="KW-0238">DNA-binding</keyword>
<evidence type="ECO:0000313" key="5">
    <source>
        <dbReference type="Proteomes" id="UP000191200"/>
    </source>
</evidence>
<dbReference type="AlphaFoldDB" id="A0A1J0A6P0"/>
<organism evidence="4 5">
    <name type="scientific">Vagococcus teuberi</name>
    <dbReference type="NCBI Taxonomy" id="519472"/>
    <lineage>
        <taxon>Bacteria</taxon>
        <taxon>Bacillati</taxon>
        <taxon>Bacillota</taxon>
        <taxon>Bacilli</taxon>
        <taxon>Lactobacillales</taxon>
        <taxon>Enterococcaceae</taxon>
        <taxon>Vagococcus</taxon>
    </lineage>
</organism>
<feature type="DNA-binding region" description="H-T-H motif" evidence="2">
    <location>
        <begin position="34"/>
        <end position="53"/>
    </location>
</feature>
<dbReference type="GO" id="GO:0003677">
    <property type="term" value="F:DNA binding"/>
    <property type="evidence" value="ECO:0007669"/>
    <property type="project" value="UniProtKB-UniRule"/>
</dbReference>
<evidence type="ECO:0000256" key="2">
    <source>
        <dbReference type="PROSITE-ProRule" id="PRU00335"/>
    </source>
</evidence>
<gene>
    <name evidence="4" type="ORF">BHY08_07040</name>
</gene>
<evidence type="ECO:0000313" key="4">
    <source>
        <dbReference type="EMBL" id="APB31603.1"/>
    </source>
</evidence>
<proteinExistence type="predicted"/>
<evidence type="ECO:0000256" key="1">
    <source>
        <dbReference type="ARBA" id="ARBA00023125"/>
    </source>
</evidence>
<dbReference type="Gene3D" id="1.10.357.10">
    <property type="entry name" value="Tetracycline Repressor, domain 2"/>
    <property type="match status" value="1"/>
</dbReference>